<keyword evidence="1" id="KW-0472">Membrane</keyword>
<reference evidence="2 3" key="1">
    <citation type="journal article" date="2019" name="Emerg. Microbes Infect.">
        <title>Comprehensive subspecies identification of 175 nontuberculous mycobacteria species based on 7547 genomic profiles.</title>
        <authorList>
            <person name="Matsumoto Y."/>
            <person name="Kinjo T."/>
            <person name="Motooka D."/>
            <person name="Nabeya D."/>
            <person name="Jung N."/>
            <person name="Uechi K."/>
            <person name="Horii T."/>
            <person name="Iida T."/>
            <person name="Fujita J."/>
            <person name="Nakamura S."/>
        </authorList>
    </citation>
    <scope>NUCLEOTIDE SEQUENCE [LARGE SCALE GENOMIC DNA]</scope>
    <source>
        <strain evidence="2 3">JCM 13574</strain>
    </source>
</reference>
<keyword evidence="1" id="KW-1133">Transmembrane helix</keyword>
<feature type="transmembrane region" description="Helical" evidence="1">
    <location>
        <begin position="382"/>
        <end position="400"/>
    </location>
</feature>
<feature type="transmembrane region" description="Helical" evidence="1">
    <location>
        <begin position="49"/>
        <end position="68"/>
    </location>
</feature>
<feature type="transmembrane region" description="Helical" evidence="1">
    <location>
        <begin position="345"/>
        <end position="362"/>
    </location>
</feature>
<dbReference type="RefSeq" id="WP_163733449.1">
    <property type="nucleotide sequence ID" value="NZ_AP022610.1"/>
</dbReference>
<dbReference type="AlphaFoldDB" id="A0A7I7XAR6"/>
<feature type="transmembrane region" description="Helical" evidence="1">
    <location>
        <begin position="182"/>
        <end position="204"/>
    </location>
</feature>
<evidence type="ECO:0000313" key="2">
    <source>
        <dbReference type="EMBL" id="BBZ26746.1"/>
    </source>
</evidence>
<feature type="transmembrane region" description="Helical" evidence="1">
    <location>
        <begin position="585"/>
        <end position="607"/>
    </location>
</feature>
<evidence type="ECO:0008006" key="4">
    <source>
        <dbReference type="Google" id="ProtNLM"/>
    </source>
</evidence>
<dbReference type="InterPro" id="IPR018701">
    <property type="entry name" value="DUF2206_membrane"/>
</dbReference>
<gene>
    <name evidence="2" type="ORF">MMAD_10410</name>
</gene>
<feature type="transmembrane region" description="Helical" evidence="1">
    <location>
        <begin position="114"/>
        <end position="130"/>
    </location>
</feature>
<keyword evidence="3" id="KW-1185">Reference proteome</keyword>
<evidence type="ECO:0000256" key="1">
    <source>
        <dbReference type="SAM" id="Phobius"/>
    </source>
</evidence>
<dbReference type="Pfam" id="PF09971">
    <property type="entry name" value="DUF2206"/>
    <property type="match status" value="1"/>
</dbReference>
<evidence type="ECO:0000313" key="3">
    <source>
        <dbReference type="Proteomes" id="UP000466517"/>
    </source>
</evidence>
<name>A0A7I7XAR6_9MYCO</name>
<dbReference type="KEGG" id="mmag:MMAD_10410"/>
<feature type="transmembrane region" description="Helical" evidence="1">
    <location>
        <begin position="159"/>
        <end position="176"/>
    </location>
</feature>
<keyword evidence="1" id="KW-0812">Transmembrane</keyword>
<protein>
    <recommendedName>
        <fullName evidence="4">DUF2206 domain-containing protein</fullName>
    </recommendedName>
</protein>
<feature type="transmembrane region" description="Helical" evidence="1">
    <location>
        <begin position="421"/>
        <end position="443"/>
    </location>
</feature>
<feature type="transmembrane region" description="Helical" evidence="1">
    <location>
        <begin position="619"/>
        <end position="637"/>
    </location>
</feature>
<feature type="transmembrane region" description="Helical" evidence="1">
    <location>
        <begin position="315"/>
        <end position="333"/>
    </location>
</feature>
<proteinExistence type="predicted"/>
<dbReference type="Proteomes" id="UP000466517">
    <property type="component" value="Chromosome"/>
</dbReference>
<feature type="transmembrane region" description="Helical" evidence="1">
    <location>
        <begin position="25"/>
        <end position="43"/>
    </location>
</feature>
<feature type="transmembrane region" description="Helical" evidence="1">
    <location>
        <begin position="288"/>
        <end position="309"/>
    </location>
</feature>
<feature type="transmembrane region" description="Helical" evidence="1">
    <location>
        <begin position="211"/>
        <end position="234"/>
    </location>
</feature>
<dbReference type="EMBL" id="AP022610">
    <property type="protein sequence ID" value="BBZ26746.1"/>
    <property type="molecule type" value="Genomic_DNA"/>
</dbReference>
<feature type="transmembrane region" description="Helical" evidence="1">
    <location>
        <begin position="644"/>
        <end position="662"/>
    </location>
</feature>
<accession>A0A7I7XAR6</accession>
<feature type="transmembrane region" description="Helical" evidence="1">
    <location>
        <begin position="80"/>
        <end position="102"/>
    </location>
</feature>
<organism evidence="2 3">
    <name type="scientific">Mycolicibacterium madagascariense</name>
    <dbReference type="NCBI Taxonomy" id="212765"/>
    <lineage>
        <taxon>Bacteria</taxon>
        <taxon>Bacillati</taxon>
        <taxon>Actinomycetota</taxon>
        <taxon>Actinomycetes</taxon>
        <taxon>Mycobacteriales</taxon>
        <taxon>Mycobacteriaceae</taxon>
        <taxon>Mycolicibacterium</taxon>
    </lineage>
</organism>
<sequence length="790" mass="86640">MTATATSHSESLTDRLPQLRGDGDLGFALVTIVCAAVTILGTGPLLLRIVAGVIVAVCVPVLLLTAKIDWPDTTTLHEAVLYSLGLVVMGLMLLGLASTAVLPLMGVSRPLDRLPVAITMAAVVAGLALWRRRRWRLFDGLSLQSRSVMYVQFGTRDRLMLITAALLVVASVAGAIRLNNHAGGGVTTAMILVAVVVIVCLFAWLRTLSGVTVGVTIYLVSLALLFMTSLRGWFVSGHDIQLEMRMFDMALREGTWDIGLFRAPYNACLSITILPTMLERLTGIPGAYVFKVLAQLLYAVCPVLIYLIARRFSSKPVAVLGVVFFIAFPTYFVDMPFEIREEVALFLMGVALLLITDGRLTIRLRRIGFAVFGTGVMLSHYSTMYILLSVLILTWVLMCGRRVFAMAARRVKRVGKPIKPTVAVVNWSVLFVLVVLTFLWVGVVTRTSSEVGKTYDLVSASLAGQDKNAIKPDTLYSLFGGAKDEPQPVLDRYDAELRKESANGRASGENYPLSEVNRYPLKAVPAELAPLTDWGRAVERRGFDIAAVNEDFRSWSADILQIFIGVGVFVVVLRRARGFSPSVEFIAGAVAGVSLVGIQVLVPYAAAQYGVYRTLEQCLFWLAPFMAVGAVTTFAWLGRRGSQAVALGVALAFFLLVTRIIWQPFGGYPPALHLSNSGAYYDTQYLDMQEMSAMAWLRGQLNHGSSREVQAEASTARYALGIENYWDANDEILPTWVRQNTYVFLGSTALQTGKAAFTYLGKRVEYEYPVGFLDENKSLIYSSNGARVYR</sequence>